<evidence type="ECO:0000256" key="2">
    <source>
        <dbReference type="ARBA" id="ARBA00022692"/>
    </source>
</evidence>
<keyword evidence="3 5" id="KW-1133">Transmembrane helix</keyword>
<dbReference type="Proteomes" id="UP000011087">
    <property type="component" value="Unassembled WGS sequence"/>
</dbReference>
<dbReference type="EnsemblProtists" id="EKX45765">
    <property type="protein sequence ID" value="EKX45765"/>
    <property type="gene ID" value="GUITHDRAFT_55084"/>
</dbReference>
<keyword evidence="9" id="KW-1185">Reference proteome</keyword>
<keyword evidence="2 5" id="KW-0812">Transmembrane</keyword>
<dbReference type="Pfam" id="PF00916">
    <property type="entry name" value="Sulfate_transp"/>
    <property type="match status" value="1"/>
</dbReference>
<gene>
    <name evidence="7" type="ORF">GUITHDRAFT_55084</name>
</gene>
<feature type="non-terminal residue" evidence="7">
    <location>
        <position position="1"/>
    </location>
</feature>
<dbReference type="InterPro" id="IPR011547">
    <property type="entry name" value="SLC26A/SulP_dom"/>
</dbReference>
<dbReference type="HOGENOM" id="CLU_003182_13_2_1"/>
<dbReference type="KEGG" id="gtt:GUITHDRAFT_55084"/>
<feature type="transmembrane region" description="Helical" evidence="5">
    <location>
        <begin position="417"/>
        <end position="440"/>
    </location>
</feature>
<accession>L1JCF8</accession>
<evidence type="ECO:0000313" key="7">
    <source>
        <dbReference type="EMBL" id="EKX45765.1"/>
    </source>
</evidence>
<feature type="transmembrane region" description="Helical" evidence="5">
    <location>
        <begin position="234"/>
        <end position="255"/>
    </location>
</feature>
<dbReference type="GO" id="GO:0016020">
    <property type="term" value="C:membrane"/>
    <property type="evidence" value="ECO:0007669"/>
    <property type="project" value="UniProtKB-SubCell"/>
</dbReference>
<feature type="transmembrane region" description="Helical" evidence="5">
    <location>
        <begin position="117"/>
        <end position="142"/>
    </location>
</feature>
<feature type="transmembrane region" description="Helical" evidence="5">
    <location>
        <begin position="281"/>
        <end position="301"/>
    </location>
</feature>
<dbReference type="EMBL" id="JH992997">
    <property type="protein sequence ID" value="EKX45765.1"/>
    <property type="molecule type" value="Genomic_DNA"/>
</dbReference>
<evidence type="ECO:0000313" key="8">
    <source>
        <dbReference type="EnsemblProtists" id="EKX45765"/>
    </source>
</evidence>
<name>L1JCF8_GUITC</name>
<dbReference type="OMA" id="ICWGLVD"/>
<feature type="transmembrane region" description="Helical" evidence="5">
    <location>
        <begin position="187"/>
        <end position="213"/>
    </location>
</feature>
<sequence length="459" mass="49657">PILEWLPKYTLNMFISDLQAGLVVGCMLIPQGMGYADVAGLPYVVGLYSGFAPLLIYCCTGTSRQMGLGPVAIVSLLVAEGVPACNKLCPLPDGSLPADTWPSCNADCKGAVYNPAYWQYATCIAMMSGMIQVVFGPLLGFVMNFVPHPVISGFTSAGGLIIAMSQLKDIMGYKIRKGTLQLGIYDFFAHIENTHGTTCVMGVIAIIFLYFMRKLGQGKVLFFPKVKVTRKMRIFGKLPWPFIAVILYTGITYGLRLNERGVKITGKVPGGLPKFSFPPNFFAAVPKLISITIQIVIIGYLESIAVETKFATILKYPVRPTQEAIAQGAANIMGGLTFCYPVVGSFSRSATNASYGSQSPMCNFITGIVIMLTLLFLTNLFQFMPLNILAAIVIVAAISLVDPSEALFLWKSSKKEFALLLITFVLTAFAALELGIYVSIALCGAEVLFKSTRPKVAVL</sequence>
<dbReference type="AlphaFoldDB" id="L1JCF8"/>
<evidence type="ECO:0000256" key="4">
    <source>
        <dbReference type="ARBA" id="ARBA00023136"/>
    </source>
</evidence>
<proteinExistence type="predicted"/>
<dbReference type="eggNOG" id="KOG0236">
    <property type="taxonomic scope" value="Eukaryota"/>
</dbReference>
<feature type="transmembrane region" description="Helical" evidence="5">
    <location>
        <begin position="388"/>
        <end position="410"/>
    </location>
</feature>
<organism evidence="7">
    <name type="scientific">Guillardia theta (strain CCMP2712)</name>
    <name type="common">Cryptophyte</name>
    <dbReference type="NCBI Taxonomy" id="905079"/>
    <lineage>
        <taxon>Eukaryota</taxon>
        <taxon>Cryptophyceae</taxon>
        <taxon>Pyrenomonadales</taxon>
        <taxon>Geminigeraceae</taxon>
        <taxon>Guillardia</taxon>
    </lineage>
</organism>
<reference evidence="7 9" key="1">
    <citation type="journal article" date="2012" name="Nature">
        <title>Algal genomes reveal evolutionary mosaicism and the fate of nucleomorphs.</title>
        <authorList>
            <consortium name="DOE Joint Genome Institute"/>
            <person name="Curtis B.A."/>
            <person name="Tanifuji G."/>
            <person name="Burki F."/>
            <person name="Gruber A."/>
            <person name="Irimia M."/>
            <person name="Maruyama S."/>
            <person name="Arias M.C."/>
            <person name="Ball S.G."/>
            <person name="Gile G.H."/>
            <person name="Hirakawa Y."/>
            <person name="Hopkins J.F."/>
            <person name="Kuo A."/>
            <person name="Rensing S.A."/>
            <person name="Schmutz J."/>
            <person name="Symeonidi A."/>
            <person name="Elias M."/>
            <person name="Eveleigh R.J."/>
            <person name="Herman E.K."/>
            <person name="Klute M.J."/>
            <person name="Nakayama T."/>
            <person name="Obornik M."/>
            <person name="Reyes-Prieto A."/>
            <person name="Armbrust E.V."/>
            <person name="Aves S.J."/>
            <person name="Beiko R.G."/>
            <person name="Coutinho P."/>
            <person name="Dacks J.B."/>
            <person name="Durnford D.G."/>
            <person name="Fast N.M."/>
            <person name="Green B.R."/>
            <person name="Grisdale C.J."/>
            <person name="Hempel F."/>
            <person name="Henrissat B."/>
            <person name="Hoppner M.P."/>
            <person name="Ishida K."/>
            <person name="Kim E."/>
            <person name="Koreny L."/>
            <person name="Kroth P.G."/>
            <person name="Liu Y."/>
            <person name="Malik S.B."/>
            <person name="Maier U.G."/>
            <person name="McRose D."/>
            <person name="Mock T."/>
            <person name="Neilson J.A."/>
            <person name="Onodera N.T."/>
            <person name="Poole A.M."/>
            <person name="Pritham E.J."/>
            <person name="Richards T.A."/>
            <person name="Rocap G."/>
            <person name="Roy S.W."/>
            <person name="Sarai C."/>
            <person name="Schaack S."/>
            <person name="Shirato S."/>
            <person name="Slamovits C.H."/>
            <person name="Spencer D.F."/>
            <person name="Suzuki S."/>
            <person name="Worden A.Z."/>
            <person name="Zauner S."/>
            <person name="Barry K."/>
            <person name="Bell C."/>
            <person name="Bharti A.K."/>
            <person name="Crow J.A."/>
            <person name="Grimwood J."/>
            <person name="Kramer R."/>
            <person name="Lindquist E."/>
            <person name="Lucas S."/>
            <person name="Salamov A."/>
            <person name="McFadden G.I."/>
            <person name="Lane C.E."/>
            <person name="Keeling P.J."/>
            <person name="Gray M.W."/>
            <person name="Grigoriev I.V."/>
            <person name="Archibald J.M."/>
        </authorList>
    </citation>
    <scope>NUCLEOTIDE SEQUENCE</scope>
    <source>
        <strain evidence="7 9">CCMP2712</strain>
    </source>
</reference>
<dbReference type="OrthoDB" id="288203at2759"/>
<evidence type="ECO:0000256" key="3">
    <source>
        <dbReference type="ARBA" id="ARBA00022989"/>
    </source>
</evidence>
<dbReference type="InterPro" id="IPR001902">
    <property type="entry name" value="SLC26A/SulP_fam"/>
</dbReference>
<dbReference type="GO" id="GO:0055085">
    <property type="term" value="P:transmembrane transport"/>
    <property type="evidence" value="ECO:0007669"/>
    <property type="project" value="InterPro"/>
</dbReference>
<feature type="non-terminal residue" evidence="7">
    <location>
        <position position="459"/>
    </location>
</feature>
<evidence type="ECO:0000256" key="1">
    <source>
        <dbReference type="ARBA" id="ARBA00004141"/>
    </source>
</evidence>
<dbReference type="STRING" id="905079.L1JCF8"/>
<dbReference type="GeneID" id="17302528"/>
<evidence type="ECO:0000313" key="9">
    <source>
        <dbReference type="Proteomes" id="UP000011087"/>
    </source>
</evidence>
<dbReference type="PANTHER" id="PTHR11814">
    <property type="entry name" value="SULFATE TRANSPORTER"/>
    <property type="match status" value="1"/>
</dbReference>
<evidence type="ECO:0000256" key="5">
    <source>
        <dbReference type="SAM" id="Phobius"/>
    </source>
</evidence>
<feature type="domain" description="SLC26A/SulP transporter" evidence="6">
    <location>
        <begin position="14"/>
        <end position="423"/>
    </location>
</feature>
<comment type="subcellular location">
    <subcellularLocation>
        <location evidence="1">Membrane</location>
        <topology evidence="1">Multi-pass membrane protein</topology>
    </subcellularLocation>
</comment>
<dbReference type="PaxDb" id="55529-EKX45765"/>
<dbReference type="RefSeq" id="XP_005832745.1">
    <property type="nucleotide sequence ID" value="XM_005832688.1"/>
</dbReference>
<feature type="transmembrane region" description="Helical" evidence="5">
    <location>
        <begin position="364"/>
        <end position="382"/>
    </location>
</feature>
<protein>
    <recommendedName>
        <fullName evidence="6">SLC26A/SulP transporter domain-containing protein</fullName>
    </recommendedName>
</protein>
<reference evidence="8" key="3">
    <citation type="submission" date="2015-06" db="UniProtKB">
        <authorList>
            <consortium name="EnsemblProtists"/>
        </authorList>
    </citation>
    <scope>IDENTIFICATION</scope>
</reference>
<keyword evidence="4 5" id="KW-0472">Membrane</keyword>
<feature type="transmembrane region" description="Helical" evidence="5">
    <location>
        <begin position="149"/>
        <end position="167"/>
    </location>
</feature>
<reference evidence="9" key="2">
    <citation type="submission" date="2012-11" db="EMBL/GenBank/DDBJ databases">
        <authorList>
            <person name="Kuo A."/>
            <person name="Curtis B.A."/>
            <person name="Tanifuji G."/>
            <person name="Burki F."/>
            <person name="Gruber A."/>
            <person name="Irimia M."/>
            <person name="Maruyama S."/>
            <person name="Arias M.C."/>
            <person name="Ball S.G."/>
            <person name="Gile G.H."/>
            <person name="Hirakawa Y."/>
            <person name="Hopkins J.F."/>
            <person name="Rensing S.A."/>
            <person name="Schmutz J."/>
            <person name="Symeonidi A."/>
            <person name="Elias M."/>
            <person name="Eveleigh R.J."/>
            <person name="Herman E.K."/>
            <person name="Klute M.J."/>
            <person name="Nakayama T."/>
            <person name="Obornik M."/>
            <person name="Reyes-Prieto A."/>
            <person name="Armbrust E.V."/>
            <person name="Aves S.J."/>
            <person name="Beiko R.G."/>
            <person name="Coutinho P."/>
            <person name="Dacks J.B."/>
            <person name="Durnford D.G."/>
            <person name="Fast N.M."/>
            <person name="Green B.R."/>
            <person name="Grisdale C."/>
            <person name="Hempe F."/>
            <person name="Henrissat B."/>
            <person name="Hoppner M.P."/>
            <person name="Ishida K.-I."/>
            <person name="Kim E."/>
            <person name="Koreny L."/>
            <person name="Kroth P.G."/>
            <person name="Liu Y."/>
            <person name="Malik S.-B."/>
            <person name="Maier U.G."/>
            <person name="McRose D."/>
            <person name="Mock T."/>
            <person name="Neilson J.A."/>
            <person name="Onodera N.T."/>
            <person name="Poole A.M."/>
            <person name="Pritham E.J."/>
            <person name="Richards T.A."/>
            <person name="Rocap G."/>
            <person name="Roy S.W."/>
            <person name="Sarai C."/>
            <person name="Schaack S."/>
            <person name="Shirato S."/>
            <person name="Slamovits C.H."/>
            <person name="Spencer D.F."/>
            <person name="Suzuki S."/>
            <person name="Worden A.Z."/>
            <person name="Zauner S."/>
            <person name="Barry K."/>
            <person name="Bell C."/>
            <person name="Bharti A.K."/>
            <person name="Crow J.A."/>
            <person name="Grimwood J."/>
            <person name="Kramer R."/>
            <person name="Lindquist E."/>
            <person name="Lucas S."/>
            <person name="Salamov A."/>
            <person name="McFadden G.I."/>
            <person name="Lane C.E."/>
            <person name="Keeling P.J."/>
            <person name="Gray M.W."/>
            <person name="Grigoriev I.V."/>
            <person name="Archibald J.M."/>
        </authorList>
    </citation>
    <scope>NUCLEOTIDE SEQUENCE</scope>
    <source>
        <strain evidence="9">CCMP2712</strain>
    </source>
</reference>
<evidence type="ECO:0000259" key="6">
    <source>
        <dbReference type="Pfam" id="PF00916"/>
    </source>
</evidence>